<protein>
    <submittedName>
        <fullName evidence="1">Uncharacterized protein</fullName>
    </submittedName>
</protein>
<proteinExistence type="predicted"/>
<dbReference type="KEGG" id="aarg:Aargi30884_15150"/>
<accession>A0A6N4TKL4</accession>
<dbReference type="RefSeq" id="WP_118277374.1">
    <property type="nucleotide sequence ID" value="NZ_AP019695.1"/>
</dbReference>
<name>A0A6N4TKL4_9FIRM</name>
<sequence length="69" mass="8627">MYMTQEKEFFFRQLQDSSDKQEVLKEIQQYKVDDHNDYLKEWLSDFRSGLDLKSLSYKKEHKLESYYFK</sequence>
<dbReference type="AlphaFoldDB" id="A0A6N4TKL4"/>
<gene>
    <name evidence="1" type="ORF">Aargi30884_15150</name>
</gene>
<organism evidence="1 2">
    <name type="scientific">Amedibacterium intestinale</name>
    <dbReference type="NCBI Taxonomy" id="2583452"/>
    <lineage>
        <taxon>Bacteria</taxon>
        <taxon>Bacillati</taxon>
        <taxon>Bacillota</taxon>
        <taxon>Erysipelotrichia</taxon>
        <taxon>Erysipelotrichales</taxon>
        <taxon>Erysipelotrichaceae</taxon>
        <taxon>Amedibacterium</taxon>
    </lineage>
</organism>
<dbReference type="Proteomes" id="UP000464754">
    <property type="component" value="Chromosome"/>
</dbReference>
<reference evidence="2" key="1">
    <citation type="submission" date="2019-05" db="EMBL/GenBank/DDBJ databases">
        <title>Complete genome sequencing of Absiella argi strain JCM 30884.</title>
        <authorList>
            <person name="Sakamoto M."/>
            <person name="Murakami T."/>
            <person name="Mori H."/>
        </authorList>
    </citation>
    <scope>NUCLEOTIDE SEQUENCE [LARGE SCALE GENOMIC DNA]</scope>
    <source>
        <strain evidence="2">JCM 30884</strain>
    </source>
</reference>
<evidence type="ECO:0000313" key="1">
    <source>
        <dbReference type="EMBL" id="BBK22612.1"/>
    </source>
</evidence>
<evidence type="ECO:0000313" key="2">
    <source>
        <dbReference type="Proteomes" id="UP000464754"/>
    </source>
</evidence>
<keyword evidence="2" id="KW-1185">Reference proteome</keyword>
<dbReference type="EMBL" id="AP019695">
    <property type="protein sequence ID" value="BBK22612.1"/>
    <property type="molecule type" value="Genomic_DNA"/>
</dbReference>